<evidence type="ECO:0000313" key="2">
    <source>
        <dbReference type="EMBL" id="MBB3161822.1"/>
    </source>
</evidence>
<evidence type="ECO:0000313" key="3">
    <source>
        <dbReference type="Proteomes" id="UP000542811"/>
    </source>
</evidence>
<dbReference type="InterPro" id="IPR003607">
    <property type="entry name" value="HD/PDEase_dom"/>
</dbReference>
<dbReference type="Proteomes" id="UP000542811">
    <property type="component" value="Unassembled WGS sequence"/>
</dbReference>
<dbReference type="CDD" id="cd00077">
    <property type="entry name" value="HDc"/>
    <property type="match status" value="1"/>
</dbReference>
<dbReference type="Pfam" id="PF01966">
    <property type="entry name" value="HD"/>
    <property type="match status" value="1"/>
</dbReference>
<dbReference type="PANTHER" id="PTHR33594:SF1">
    <property type="entry name" value="HD_PDEASE DOMAIN-CONTAINING PROTEIN"/>
    <property type="match status" value="1"/>
</dbReference>
<accession>A0ABR6G8V9</accession>
<gene>
    <name evidence="2" type="ORF">FHS25_002271</name>
</gene>
<comment type="caution">
    <text evidence="2">The sequence shown here is derived from an EMBL/GenBank/DDBJ whole genome shotgun (WGS) entry which is preliminary data.</text>
</comment>
<name>A0ABR6G8V9_9HYPH</name>
<organism evidence="2 3">
    <name type="scientific">Rhizobium laguerreae</name>
    <dbReference type="NCBI Taxonomy" id="1076926"/>
    <lineage>
        <taxon>Bacteria</taxon>
        <taxon>Pseudomonadati</taxon>
        <taxon>Pseudomonadota</taxon>
        <taxon>Alphaproteobacteria</taxon>
        <taxon>Hyphomicrobiales</taxon>
        <taxon>Rhizobiaceae</taxon>
        <taxon>Rhizobium/Agrobacterium group</taxon>
        <taxon>Rhizobium</taxon>
    </lineage>
</organism>
<dbReference type="InterPro" id="IPR006674">
    <property type="entry name" value="HD_domain"/>
</dbReference>
<dbReference type="EMBL" id="JACHXX010000002">
    <property type="protein sequence ID" value="MBB3161822.1"/>
    <property type="molecule type" value="Genomic_DNA"/>
</dbReference>
<sequence>MSHPFITRIQYRADALSAETIFLMTGGAMFAAEAFSPHETLAAALIAHAADGDDGSHDLAHILRVFRNAMRIHAGEGGDGRVLVASVLLHDCVAIEKNSPQRAKASALAAEKASAILAELGWSGADIEAAAHAITAHSFSAGVAPQTLEAKILQDADRLDAIGMIGVARCFYIAGRLGSGLYDPFDPAAADRPLDDKRYAIDHFQTKLFKLAEGFQTETGRRLAAARDKSLRDFLSEFMDEI</sequence>
<dbReference type="Gene3D" id="1.10.3210.50">
    <property type="match status" value="1"/>
</dbReference>
<dbReference type="PANTHER" id="PTHR33594">
    <property type="entry name" value="SUPERFAMILY HYDROLASE, PUTATIVE (AFU_ORTHOLOGUE AFUA_1G03035)-RELATED"/>
    <property type="match status" value="1"/>
</dbReference>
<dbReference type="SMART" id="SM00471">
    <property type="entry name" value="HDc"/>
    <property type="match status" value="1"/>
</dbReference>
<keyword evidence="3" id="KW-1185">Reference proteome</keyword>
<evidence type="ECO:0000259" key="1">
    <source>
        <dbReference type="PROSITE" id="PS51831"/>
    </source>
</evidence>
<protein>
    <recommendedName>
        <fullName evidence="1">HD domain-containing protein</fullName>
    </recommendedName>
</protein>
<feature type="domain" description="HD" evidence="1">
    <location>
        <begin position="58"/>
        <end position="162"/>
    </location>
</feature>
<dbReference type="PROSITE" id="PS51831">
    <property type="entry name" value="HD"/>
    <property type="match status" value="1"/>
</dbReference>
<dbReference type="SUPFAM" id="SSF109604">
    <property type="entry name" value="HD-domain/PDEase-like"/>
    <property type="match status" value="1"/>
</dbReference>
<proteinExistence type="predicted"/>
<reference evidence="2 3" key="1">
    <citation type="submission" date="2020-08" db="EMBL/GenBank/DDBJ databases">
        <title>Genomic Encyclopedia of Type Strains, Phase III (KMG-III): the genomes of soil and plant-associated and newly described type strains.</title>
        <authorList>
            <person name="Whitman W."/>
        </authorList>
    </citation>
    <scope>NUCLEOTIDE SEQUENCE [LARGE SCALE GENOMIC DNA]</scope>
    <source>
        <strain evidence="2 3">CECT 8280</strain>
    </source>
</reference>